<dbReference type="GO" id="GO:0005524">
    <property type="term" value="F:ATP binding"/>
    <property type="evidence" value="ECO:0007669"/>
    <property type="project" value="InterPro"/>
</dbReference>
<evidence type="ECO:0000256" key="2">
    <source>
        <dbReference type="ARBA" id="ARBA00012137"/>
    </source>
</evidence>
<evidence type="ECO:0000259" key="6">
    <source>
        <dbReference type="Pfam" id="PF00485"/>
    </source>
</evidence>
<feature type="domain" description="Phosphoribosyltransferase" evidence="7">
    <location>
        <begin position="361"/>
        <end position="585"/>
    </location>
</feature>
<dbReference type="GO" id="GO:0004849">
    <property type="term" value="F:uridine kinase activity"/>
    <property type="evidence" value="ECO:0007669"/>
    <property type="project" value="UniProtKB-EC"/>
</dbReference>
<dbReference type="SUPFAM" id="SSF53271">
    <property type="entry name" value="PRTase-like"/>
    <property type="match status" value="1"/>
</dbReference>
<dbReference type="OrthoDB" id="738517at2759"/>
<dbReference type="Pfam" id="PF14681">
    <property type="entry name" value="UPRTase"/>
    <property type="match status" value="1"/>
</dbReference>
<dbReference type="CDD" id="cd02023">
    <property type="entry name" value="UMPK"/>
    <property type="match status" value="1"/>
</dbReference>
<gene>
    <name evidence="8" type="primary">URK1</name>
    <name evidence="8" type="ORF">C6P46_001984</name>
</gene>
<evidence type="ECO:0000256" key="4">
    <source>
        <dbReference type="ARBA" id="ARBA00022741"/>
    </source>
</evidence>
<dbReference type="Gene3D" id="3.40.50.2020">
    <property type="match status" value="1"/>
</dbReference>
<dbReference type="Proteomes" id="UP000777482">
    <property type="component" value="Unassembled WGS sequence"/>
</dbReference>
<dbReference type="InterPro" id="IPR027417">
    <property type="entry name" value="P-loop_NTPase"/>
</dbReference>
<keyword evidence="4" id="KW-0547">Nucleotide-binding</keyword>
<keyword evidence="5 8" id="KW-0418">Kinase</keyword>
<keyword evidence="9" id="KW-1185">Reference proteome</keyword>
<evidence type="ECO:0000256" key="3">
    <source>
        <dbReference type="ARBA" id="ARBA00022679"/>
    </source>
</evidence>
<dbReference type="PRINTS" id="PR00988">
    <property type="entry name" value="URIDINKINASE"/>
</dbReference>
<dbReference type="Pfam" id="PF00485">
    <property type="entry name" value="PRK"/>
    <property type="match status" value="2"/>
</dbReference>
<dbReference type="EMBL" id="PUHQ01000162">
    <property type="protein sequence ID" value="KAG0654089.1"/>
    <property type="molecule type" value="Genomic_DNA"/>
</dbReference>
<dbReference type="Gene3D" id="3.40.50.300">
    <property type="entry name" value="P-loop containing nucleotide triphosphate hydrolases"/>
    <property type="match status" value="2"/>
</dbReference>
<dbReference type="CDD" id="cd06223">
    <property type="entry name" value="PRTases_typeI"/>
    <property type="match status" value="1"/>
</dbReference>
<dbReference type="SUPFAM" id="SSF52540">
    <property type="entry name" value="P-loop containing nucleoside triphosphate hydrolases"/>
    <property type="match status" value="1"/>
</dbReference>
<dbReference type="InterPro" id="IPR000836">
    <property type="entry name" value="PRTase_dom"/>
</dbReference>
<comment type="pathway">
    <text evidence="1">Pyrimidine metabolism; UMP biosynthesis via salvage pathway; UMP from uridine: step 1/1.</text>
</comment>
<dbReference type="EC" id="2.7.1.48" evidence="2"/>
<proteinExistence type="predicted"/>
<feature type="domain" description="Phosphoribulokinase/uridine kinase" evidence="6">
    <location>
        <begin position="186"/>
        <end position="262"/>
    </location>
</feature>
<dbReference type="InterPro" id="IPR000764">
    <property type="entry name" value="Uridine_kinase-like"/>
</dbReference>
<dbReference type="InterPro" id="IPR006083">
    <property type="entry name" value="PRK/URK"/>
</dbReference>
<evidence type="ECO:0000256" key="5">
    <source>
        <dbReference type="ARBA" id="ARBA00022777"/>
    </source>
</evidence>
<evidence type="ECO:0000256" key="1">
    <source>
        <dbReference type="ARBA" id="ARBA00004690"/>
    </source>
</evidence>
<dbReference type="AlphaFoldDB" id="A0A9P6VT42"/>
<accession>A0A9P6VT42</accession>
<comment type="caution">
    <text evidence="8">The sequence shown here is derived from an EMBL/GenBank/DDBJ whole genome shotgun (WGS) entry which is preliminary data.</text>
</comment>
<reference evidence="8 9" key="1">
    <citation type="submission" date="2020-11" db="EMBL/GenBank/DDBJ databases">
        <title>Kefir isolates.</title>
        <authorList>
            <person name="Marcisauskas S."/>
            <person name="Kim Y."/>
            <person name="Blasche S."/>
        </authorList>
    </citation>
    <scope>NUCLEOTIDE SEQUENCE [LARGE SCALE GENOMIC DNA]</scope>
    <source>
        <strain evidence="8 9">KR</strain>
    </source>
</reference>
<dbReference type="PANTHER" id="PTHR10285">
    <property type="entry name" value="URIDINE KINASE"/>
    <property type="match status" value="1"/>
</dbReference>
<sequence length="589" mass="64967">MPPATSATRSDAASAAPVQPVVRSLPKNLVLTEAGRSPWYGLDGKPSKAYIIGIGGGSASGKTRVAQEVLKSLGVPWVLVVSQDNFYKTLSPEESAAARANNHDFDSPDSFDYDKLVECVRDMKECRSVHIPNYSFVEHQRTDETTYLYGANVIIGEHLCPRWRSLSAFLDTRLIIPAAAIPHSAVEGIFVLYDKNLRDLLDLKIFVQCDSDLMLARRLRRDLVERGRDAAGVLDQYLRFVKPAFDNFIQPTNRFADIIVPGANNERSVDMIVSHVRRQLSERRRELRGTLYKETAPGGPSSVPSTPGVEKCEHEGGLYYKARDQGEVSEQELLPDTVHLIKQTAQIKVSADPLDRGDAMTDHSGMQGIHTLLRDVETDPEDFIFLANRLSTLVIEHALSLLPYREKRIETPLDLVYAGAELDVPEGHLCGVSILRSGASLEKGLRRVVRDVPVGSVLIQSDTKTGEPLLYQVSLPEILTTSFESAEKSTALLLDSQIGTGAAALMAVRILLDHGVREENIVFCCILVSKVGGVWALKRAFPGVRIACSAADNGLEERWEKGTDGDKKIFTILPGLGSFGDRYFRSDHY</sequence>
<evidence type="ECO:0000313" key="8">
    <source>
        <dbReference type="EMBL" id="KAG0654089.1"/>
    </source>
</evidence>
<organism evidence="8 9">
    <name type="scientific">Rhodotorula mucilaginosa</name>
    <name type="common">Yeast</name>
    <name type="synonym">Rhodotorula rubra</name>
    <dbReference type="NCBI Taxonomy" id="5537"/>
    <lineage>
        <taxon>Eukaryota</taxon>
        <taxon>Fungi</taxon>
        <taxon>Dikarya</taxon>
        <taxon>Basidiomycota</taxon>
        <taxon>Pucciniomycotina</taxon>
        <taxon>Microbotryomycetes</taxon>
        <taxon>Sporidiobolales</taxon>
        <taxon>Sporidiobolaceae</taxon>
        <taxon>Rhodotorula</taxon>
    </lineage>
</organism>
<evidence type="ECO:0000259" key="7">
    <source>
        <dbReference type="Pfam" id="PF14681"/>
    </source>
</evidence>
<name>A0A9P6VT42_RHOMI</name>
<dbReference type="InterPro" id="IPR029057">
    <property type="entry name" value="PRTase-like"/>
</dbReference>
<evidence type="ECO:0000313" key="9">
    <source>
        <dbReference type="Proteomes" id="UP000777482"/>
    </source>
</evidence>
<keyword evidence="3" id="KW-0808">Transferase</keyword>
<feature type="domain" description="Phosphoribulokinase/uridine kinase" evidence="6">
    <location>
        <begin position="51"/>
        <end position="161"/>
    </location>
</feature>
<protein>
    <recommendedName>
        <fullName evidence="2">uridine/cytidine kinase</fullName>
        <ecNumber evidence="2">2.7.1.48</ecNumber>
    </recommendedName>
</protein>